<dbReference type="NCBIfam" id="TIGR01549">
    <property type="entry name" value="HAD-SF-IA-v1"/>
    <property type="match status" value="1"/>
</dbReference>
<name>A0ABW4PZ91_9MICO</name>
<reference evidence="5" key="1">
    <citation type="journal article" date="2019" name="Int. J. Syst. Evol. Microbiol.">
        <title>The Global Catalogue of Microorganisms (GCM) 10K type strain sequencing project: providing services to taxonomists for standard genome sequencing and annotation.</title>
        <authorList>
            <consortium name="The Broad Institute Genomics Platform"/>
            <consortium name="The Broad Institute Genome Sequencing Center for Infectious Disease"/>
            <person name="Wu L."/>
            <person name="Ma J."/>
        </authorList>
    </citation>
    <scope>NUCLEOTIDE SEQUENCE [LARGE SCALE GENOMIC DNA]</scope>
    <source>
        <strain evidence="5">JCM 11650</strain>
    </source>
</reference>
<evidence type="ECO:0000256" key="1">
    <source>
        <dbReference type="ARBA" id="ARBA00001946"/>
    </source>
</evidence>
<dbReference type="PRINTS" id="PR00413">
    <property type="entry name" value="HADHALOGNASE"/>
</dbReference>
<evidence type="ECO:0000256" key="3">
    <source>
        <dbReference type="ARBA" id="ARBA00022842"/>
    </source>
</evidence>
<dbReference type="Pfam" id="PF13419">
    <property type="entry name" value="HAD_2"/>
    <property type="match status" value="1"/>
</dbReference>
<dbReference type="EMBL" id="JBHUFL010000003">
    <property type="protein sequence ID" value="MFD1835793.1"/>
    <property type="molecule type" value="Genomic_DNA"/>
</dbReference>
<evidence type="ECO:0000313" key="5">
    <source>
        <dbReference type="Proteomes" id="UP001597280"/>
    </source>
</evidence>
<dbReference type="SUPFAM" id="SSF56784">
    <property type="entry name" value="HAD-like"/>
    <property type="match status" value="1"/>
</dbReference>
<keyword evidence="3" id="KW-0460">Magnesium</keyword>
<sequence>MHLLLDLDNTLVDRERAFASWAAGLVAEAGGGPEDLAWLLRADADGLTPRRELATRIAERLLPRAAPGDLEQRLLMEHVEHVTCSPAVLAHLRRLQGQGVRLTVLSNGTGRQQRAKLERTGLAALLDAVVISEEVGAAKPDPAIFAAALAQAPSDPDTWMIGDHPEADIRGGAAAGLRTGWVSRGRPWPHAAPPTLQAPTLAALLDLLPAGAHRPGTVH</sequence>
<comment type="cofactor">
    <cofactor evidence="1">
        <name>Mg(2+)</name>
        <dbReference type="ChEBI" id="CHEBI:18420"/>
    </cofactor>
</comment>
<evidence type="ECO:0000256" key="2">
    <source>
        <dbReference type="ARBA" id="ARBA00022801"/>
    </source>
</evidence>
<comment type="caution">
    <text evidence="4">The sequence shown here is derived from an EMBL/GenBank/DDBJ whole genome shotgun (WGS) entry which is preliminary data.</text>
</comment>
<dbReference type="InterPro" id="IPR041492">
    <property type="entry name" value="HAD_2"/>
</dbReference>
<proteinExistence type="predicted"/>
<dbReference type="PANTHER" id="PTHR46470:SF3">
    <property type="entry name" value="N-ACYLNEURAMINATE-9-PHOSPHATASE"/>
    <property type="match status" value="1"/>
</dbReference>
<keyword evidence="5" id="KW-1185">Reference proteome</keyword>
<dbReference type="GO" id="GO:0016787">
    <property type="term" value="F:hydrolase activity"/>
    <property type="evidence" value="ECO:0007669"/>
    <property type="project" value="UniProtKB-KW"/>
</dbReference>
<evidence type="ECO:0000313" key="4">
    <source>
        <dbReference type="EMBL" id="MFD1835793.1"/>
    </source>
</evidence>
<dbReference type="RefSeq" id="WP_343904959.1">
    <property type="nucleotide sequence ID" value="NZ_BAAAIS010000003.1"/>
</dbReference>
<protein>
    <submittedName>
        <fullName evidence="4">HAD family hydrolase</fullName>
        <ecNumber evidence="4">3.1.3.-</ecNumber>
    </submittedName>
</protein>
<dbReference type="SFLD" id="SFLDG01129">
    <property type="entry name" value="C1.5:_HAD__Beta-PGM__Phosphata"/>
    <property type="match status" value="1"/>
</dbReference>
<dbReference type="SFLD" id="SFLDS00003">
    <property type="entry name" value="Haloacid_Dehalogenase"/>
    <property type="match status" value="1"/>
</dbReference>
<dbReference type="InterPro" id="IPR006439">
    <property type="entry name" value="HAD-SF_hydro_IA"/>
</dbReference>
<dbReference type="Proteomes" id="UP001597280">
    <property type="component" value="Unassembled WGS sequence"/>
</dbReference>
<dbReference type="InterPro" id="IPR023214">
    <property type="entry name" value="HAD_sf"/>
</dbReference>
<keyword evidence="2 4" id="KW-0378">Hydrolase</keyword>
<organism evidence="4 5">
    <name type="scientific">Brachybacterium rhamnosum</name>
    <dbReference type="NCBI Taxonomy" id="173361"/>
    <lineage>
        <taxon>Bacteria</taxon>
        <taxon>Bacillati</taxon>
        <taxon>Actinomycetota</taxon>
        <taxon>Actinomycetes</taxon>
        <taxon>Micrococcales</taxon>
        <taxon>Dermabacteraceae</taxon>
        <taxon>Brachybacterium</taxon>
    </lineage>
</organism>
<gene>
    <name evidence="4" type="ORF">ACFSDA_12010</name>
</gene>
<dbReference type="EC" id="3.1.3.-" evidence="4"/>
<dbReference type="PANTHER" id="PTHR46470">
    <property type="entry name" value="N-ACYLNEURAMINATE-9-PHOSPHATASE"/>
    <property type="match status" value="1"/>
</dbReference>
<accession>A0ABW4PZ91</accession>
<dbReference type="Gene3D" id="1.20.120.710">
    <property type="entry name" value="Haloacid dehalogenase hydrolase-like domain"/>
    <property type="match status" value="1"/>
</dbReference>
<dbReference type="InterPro" id="IPR036412">
    <property type="entry name" value="HAD-like_sf"/>
</dbReference>
<dbReference type="InterPro" id="IPR051400">
    <property type="entry name" value="HAD-like_hydrolase"/>
</dbReference>
<dbReference type="Gene3D" id="3.40.50.1000">
    <property type="entry name" value="HAD superfamily/HAD-like"/>
    <property type="match status" value="1"/>
</dbReference>